<reference evidence="1" key="1">
    <citation type="submission" date="2021-06" db="EMBL/GenBank/DDBJ databases">
        <authorList>
            <person name="Kallberg Y."/>
            <person name="Tangrot J."/>
            <person name="Rosling A."/>
        </authorList>
    </citation>
    <scope>NUCLEOTIDE SEQUENCE</scope>
    <source>
        <strain evidence="1">BR232B</strain>
    </source>
</reference>
<dbReference type="EMBL" id="CAJVPI010000678">
    <property type="protein sequence ID" value="CAG8562073.1"/>
    <property type="molecule type" value="Genomic_DNA"/>
</dbReference>
<name>A0A9N9FWY9_9GLOM</name>
<gene>
    <name evidence="1" type="ORF">PBRASI_LOCUS5644</name>
</gene>
<dbReference type="InterPro" id="IPR032675">
    <property type="entry name" value="LRR_dom_sf"/>
</dbReference>
<dbReference type="Gene3D" id="3.80.10.10">
    <property type="entry name" value="Ribonuclease Inhibitor"/>
    <property type="match status" value="1"/>
</dbReference>
<dbReference type="SUPFAM" id="SSF52047">
    <property type="entry name" value="RNI-like"/>
    <property type="match status" value="1"/>
</dbReference>
<accession>A0A9N9FWY9</accession>
<sequence length="373" mass="42257">MGKLYQHILEFIQCQSKFRSFETTQVFLSFDIDILHSAADKLRCLELFEYSNTYCRHDDLIFMDDTKSDAICKLICNQKNLENVCLAFGDLLLNETSLQLISKALYTQASSLRAFGISSANANVWGIVSFGQYTNLQFVLLHRCKLFSLHPLQLDAFSRLRGLKLVDVCVNSNSICALLGSVKECLDHLFVGFYTEDVLNENWYTEIWKTCATNTPHLVELSISLKVISHHIPIIQAALPLWQHLRNLSVLCAETAKILPDDYFKETSTLLLLLGRNMPKSVKSFTLSGHCSQYPEELVTFLAICSTSLESLNLSGQYISDEVINALLNHMGHSLKSVQIQMNKAYLSDEVKLIVMKNKIVVHNFLSMKILKA</sequence>
<evidence type="ECO:0000313" key="2">
    <source>
        <dbReference type="Proteomes" id="UP000789739"/>
    </source>
</evidence>
<dbReference type="OrthoDB" id="2348360at2759"/>
<evidence type="ECO:0000313" key="1">
    <source>
        <dbReference type="EMBL" id="CAG8562073.1"/>
    </source>
</evidence>
<protein>
    <submittedName>
        <fullName evidence="1">3922_t:CDS:1</fullName>
    </submittedName>
</protein>
<dbReference type="AlphaFoldDB" id="A0A9N9FWY9"/>
<proteinExistence type="predicted"/>
<organism evidence="1 2">
    <name type="scientific">Paraglomus brasilianum</name>
    <dbReference type="NCBI Taxonomy" id="144538"/>
    <lineage>
        <taxon>Eukaryota</taxon>
        <taxon>Fungi</taxon>
        <taxon>Fungi incertae sedis</taxon>
        <taxon>Mucoromycota</taxon>
        <taxon>Glomeromycotina</taxon>
        <taxon>Glomeromycetes</taxon>
        <taxon>Paraglomerales</taxon>
        <taxon>Paraglomeraceae</taxon>
        <taxon>Paraglomus</taxon>
    </lineage>
</organism>
<keyword evidence="2" id="KW-1185">Reference proteome</keyword>
<dbReference type="Proteomes" id="UP000789739">
    <property type="component" value="Unassembled WGS sequence"/>
</dbReference>
<comment type="caution">
    <text evidence="1">The sequence shown here is derived from an EMBL/GenBank/DDBJ whole genome shotgun (WGS) entry which is preliminary data.</text>
</comment>